<name>A0A193FZX9_9BORD</name>
<accession>A0A193FZX9</accession>
<feature type="region of interest" description="Disordered" evidence="1">
    <location>
        <begin position="117"/>
        <end position="197"/>
    </location>
</feature>
<gene>
    <name evidence="2" type="ORF">BAU08_15360</name>
</gene>
<evidence type="ECO:0000256" key="1">
    <source>
        <dbReference type="SAM" id="MobiDB-lite"/>
    </source>
</evidence>
<dbReference type="STRING" id="463025.BAU08_15360"/>
<dbReference type="Gene3D" id="2.180.10.10">
    <property type="entry name" value="RHS repeat-associated core"/>
    <property type="match status" value="1"/>
</dbReference>
<dbReference type="Proteomes" id="UP000092213">
    <property type="component" value="Chromosome"/>
</dbReference>
<dbReference type="RefSeq" id="WP_066670225.1">
    <property type="nucleotide sequence ID" value="NZ_CP016171.1"/>
</dbReference>
<sequence>MPNTRRSGFTGARSDPITGAYPLGNGYRWHLPALMRFNAADDFSPFGAGGINAYAYCTGDPVNYDDPGGHVGIWGEIIEASFQDAVAEQRETRLPDAGSYQEAKQQYADDLAQYMQQAMQAQGASSPSQGGPAPPPPFAFDPRHEATKPDSLGPANAQAAAARSPAAGSPAAGSPAAGSPAAGPSNAGSDVGPQRVGTTYQTSMESQHARYATSIAAAIPGQELSFARILDEISNTPFYRLSHETRARQTMDRFIGVLEAHNIRASDLPDYEPHRIFRKFGFQLEGRPRFRLRSEIEHGRDVAANIRRLYWLGLMTSNPPA</sequence>
<protein>
    <recommendedName>
        <fullName evidence="4">RHS repeat-associated core domain-containing protein</fullName>
    </recommendedName>
</protein>
<dbReference type="AlphaFoldDB" id="A0A193FZX9"/>
<dbReference type="InterPro" id="IPR022385">
    <property type="entry name" value="Rhs_assc_core"/>
</dbReference>
<dbReference type="EMBL" id="CP016171">
    <property type="protein sequence ID" value="ANN72544.1"/>
    <property type="molecule type" value="Genomic_DNA"/>
</dbReference>
<dbReference type="NCBIfam" id="TIGR03696">
    <property type="entry name" value="Rhs_assc_core"/>
    <property type="match status" value="1"/>
</dbReference>
<evidence type="ECO:0000313" key="2">
    <source>
        <dbReference type="EMBL" id="ANN72544.1"/>
    </source>
</evidence>
<proteinExistence type="predicted"/>
<feature type="compositionally biased region" description="Low complexity" evidence="1">
    <location>
        <begin position="153"/>
        <end position="189"/>
    </location>
</feature>
<dbReference type="SUPFAM" id="SSF56399">
    <property type="entry name" value="ADP-ribosylation"/>
    <property type="match status" value="1"/>
</dbReference>
<evidence type="ECO:0000313" key="3">
    <source>
        <dbReference type="Proteomes" id="UP000092213"/>
    </source>
</evidence>
<feature type="compositionally biased region" description="Low complexity" evidence="1">
    <location>
        <begin position="117"/>
        <end position="131"/>
    </location>
</feature>
<reference evidence="2 3" key="1">
    <citation type="submission" date="2016-06" db="EMBL/GenBank/DDBJ databases">
        <title>Complete genome sequences of Bordetella bronchialis and Bordetella flabilis.</title>
        <authorList>
            <person name="LiPuma J.J."/>
            <person name="Spilker T."/>
        </authorList>
    </citation>
    <scope>NUCLEOTIDE SEQUENCE [LARGE SCALE GENOMIC DNA]</scope>
    <source>
        <strain evidence="2 3">AU17976</strain>
    </source>
</reference>
<organism evidence="2 3">
    <name type="scientific">Bordetella bronchialis</name>
    <dbReference type="NCBI Taxonomy" id="463025"/>
    <lineage>
        <taxon>Bacteria</taxon>
        <taxon>Pseudomonadati</taxon>
        <taxon>Pseudomonadota</taxon>
        <taxon>Betaproteobacteria</taxon>
        <taxon>Burkholderiales</taxon>
        <taxon>Alcaligenaceae</taxon>
        <taxon>Bordetella</taxon>
    </lineage>
</organism>
<evidence type="ECO:0008006" key="4">
    <source>
        <dbReference type="Google" id="ProtNLM"/>
    </source>
</evidence>